<proteinExistence type="inferred from homology"/>
<evidence type="ECO:0000256" key="3">
    <source>
        <dbReference type="ARBA" id="ARBA00023015"/>
    </source>
</evidence>
<feature type="compositionally biased region" description="Acidic residues" evidence="8">
    <location>
        <begin position="17"/>
        <end position="43"/>
    </location>
</feature>
<dbReference type="PANTHER" id="PTHR13900:SF0">
    <property type="entry name" value="TRANSCRIPTION INITIATION FACTOR TFIID SUBUNIT 1"/>
    <property type="match status" value="1"/>
</dbReference>
<dbReference type="PANTHER" id="PTHR13900">
    <property type="entry name" value="TRANSCRIPTION INITIATION FACTOR TFIID"/>
    <property type="match status" value="1"/>
</dbReference>
<evidence type="ECO:0000256" key="5">
    <source>
        <dbReference type="ARBA" id="ARBA00023163"/>
    </source>
</evidence>
<dbReference type="GO" id="GO:0017025">
    <property type="term" value="F:TBP-class protein binding"/>
    <property type="evidence" value="ECO:0007669"/>
    <property type="project" value="InterPro"/>
</dbReference>
<dbReference type="InterPro" id="IPR022591">
    <property type="entry name" value="TAF1_HAT_dom"/>
</dbReference>
<dbReference type="GO" id="GO:0016251">
    <property type="term" value="F:RNA polymerase II general transcription initiation factor activity"/>
    <property type="evidence" value="ECO:0007669"/>
    <property type="project" value="InterPro"/>
</dbReference>
<dbReference type="InterPro" id="IPR001487">
    <property type="entry name" value="Bromodomain"/>
</dbReference>
<feature type="compositionally biased region" description="Polar residues" evidence="8">
    <location>
        <begin position="1"/>
        <end position="16"/>
    </location>
</feature>
<dbReference type="PROSITE" id="PS50014">
    <property type="entry name" value="BROMODOMAIN_2"/>
    <property type="match status" value="2"/>
</dbReference>
<dbReference type="Pfam" id="PF12157">
    <property type="entry name" value="DUF3591"/>
    <property type="match status" value="1"/>
</dbReference>
<dbReference type="WBParaSite" id="ACRNAN_Path_826.g3143.t1">
    <property type="protein sequence ID" value="ACRNAN_Path_826.g3143.t1"/>
    <property type="gene ID" value="ACRNAN_Path_826.g3143"/>
</dbReference>
<evidence type="ECO:0000313" key="11">
    <source>
        <dbReference type="WBParaSite" id="ACRNAN_Path_826.g3143.t1"/>
    </source>
</evidence>
<keyword evidence="4 7" id="KW-0103">Bromodomain</keyword>
<evidence type="ECO:0000259" key="9">
    <source>
        <dbReference type="PROSITE" id="PS50014"/>
    </source>
</evidence>
<dbReference type="InterPro" id="IPR018359">
    <property type="entry name" value="Bromodomain_CS"/>
</dbReference>
<evidence type="ECO:0000256" key="8">
    <source>
        <dbReference type="SAM" id="MobiDB-lite"/>
    </source>
</evidence>
<evidence type="ECO:0000313" key="10">
    <source>
        <dbReference type="Proteomes" id="UP000887540"/>
    </source>
</evidence>
<evidence type="ECO:0000256" key="1">
    <source>
        <dbReference type="ARBA" id="ARBA00004123"/>
    </source>
</evidence>
<evidence type="ECO:0000256" key="4">
    <source>
        <dbReference type="ARBA" id="ARBA00023117"/>
    </source>
</evidence>
<dbReference type="GO" id="GO:0004402">
    <property type="term" value="F:histone acetyltransferase activity"/>
    <property type="evidence" value="ECO:0007669"/>
    <property type="project" value="InterPro"/>
</dbReference>
<feature type="region of interest" description="Disordered" evidence="8">
    <location>
        <begin position="1767"/>
        <end position="1789"/>
    </location>
</feature>
<evidence type="ECO:0000256" key="6">
    <source>
        <dbReference type="ARBA" id="ARBA00023242"/>
    </source>
</evidence>
<dbReference type="InterPro" id="IPR036427">
    <property type="entry name" value="Bromodomain-like_sf"/>
</dbReference>
<dbReference type="PROSITE" id="PS00633">
    <property type="entry name" value="BROMODOMAIN_1"/>
    <property type="match status" value="1"/>
</dbReference>
<feature type="compositionally biased region" description="Low complexity" evidence="8">
    <location>
        <begin position="1201"/>
        <end position="1216"/>
    </location>
</feature>
<dbReference type="SUPFAM" id="SSF47370">
    <property type="entry name" value="Bromodomain"/>
    <property type="match status" value="2"/>
</dbReference>
<protein>
    <submittedName>
        <fullName evidence="11">Bromo domain-containing protein</fullName>
    </submittedName>
</protein>
<feature type="region of interest" description="Disordered" evidence="8">
    <location>
        <begin position="1"/>
        <end position="66"/>
    </location>
</feature>
<keyword evidence="6" id="KW-0539">Nucleus</keyword>
<dbReference type="InterPro" id="IPR041670">
    <property type="entry name" value="Znf-CCHC_6"/>
</dbReference>
<dbReference type="GO" id="GO:0051123">
    <property type="term" value="P:RNA polymerase II preinitiation complex assembly"/>
    <property type="evidence" value="ECO:0007669"/>
    <property type="project" value="TreeGrafter"/>
</dbReference>
<dbReference type="Pfam" id="PF15288">
    <property type="entry name" value="zf-CCHC_6"/>
    <property type="match status" value="1"/>
</dbReference>
<comment type="similarity">
    <text evidence="2">Belongs to the TAF1 family.</text>
</comment>
<name>A0A914CDH2_9BILA</name>
<keyword evidence="10" id="KW-1185">Reference proteome</keyword>
<dbReference type="FunFam" id="1.20.920.10:FF:000066">
    <property type="entry name" value="Transcription initiation factor TFIID subunit 1"/>
    <property type="match status" value="1"/>
</dbReference>
<dbReference type="PRINTS" id="PR00503">
    <property type="entry name" value="BROMODOMAIN"/>
</dbReference>
<dbReference type="InterPro" id="IPR040240">
    <property type="entry name" value="TAF1"/>
</dbReference>
<dbReference type="SMART" id="SM00297">
    <property type="entry name" value="BROMO"/>
    <property type="match status" value="2"/>
</dbReference>
<evidence type="ECO:0000256" key="2">
    <source>
        <dbReference type="ARBA" id="ARBA00009064"/>
    </source>
</evidence>
<feature type="region of interest" description="Disordered" evidence="8">
    <location>
        <begin position="1040"/>
        <end position="1069"/>
    </location>
</feature>
<comment type="subcellular location">
    <subcellularLocation>
        <location evidence="1">Nucleus</location>
    </subcellularLocation>
</comment>
<organism evidence="10 11">
    <name type="scientific">Acrobeloides nanus</name>
    <dbReference type="NCBI Taxonomy" id="290746"/>
    <lineage>
        <taxon>Eukaryota</taxon>
        <taxon>Metazoa</taxon>
        <taxon>Ecdysozoa</taxon>
        <taxon>Nematoda</taxon>
        <taxon>Chromadorea</taxon>
        <taxon>Rhabditida</taxon>
        <taxon>Tylenchina</taxon>
        <taxon>Cephalobomorpha</taxon>
        <taxon>Cephaloboidea</taxon>
        <taxon>Cephalobidae</taxon>
        <taxon>Acrobeloides</taxon>
    </lineage>
</organism>
<dbReference type="Proteomes" id="UP000887540">
    <property type="component" value="Unplaced"/>
</dbReference>
<dbReference type="GO" id="GO:0005669">
    <property type="term" value="C:transcription factor TFIID complex"/>
    <property type="evidence" value="ECO:0007669"/>
    <property type="project" value="InterPro"/>
</dbReference>
<feature type="region of interest" description="Disordered" evidence="8">
    <location>
        <begin position="1198"/>
        <end position="1224"/>
    </location>
</feature>
<keyword evidence="5" id="KW-0804">Transcription</keyword>
<feature type="domain" description="Bromo" evidence="9">
    <location>
        <begin position="1543"/>
        <end position="1613"/>
    </location>
</feature>
<dbReference type="Gene3D" id="1.20.920.10">
    <property type="entry name" value="Bromodomain-like"/>
    <property type="match status" value="2"/>
</dbReference>
<sequence>MEVDTNSPSASGLNQDNMEDDELNHTDDESDNEAEINEEEDLPDEIKNHPCARNEPYTWPEDYEEDPADIINIDKLEDEAYEEIMRNPLGTGEPFVPPSERSDVPLAAILHPQLEDVDPRRYFPDFKQNGILRFSRILSTNSRHIRENKIWWGSKTFKRYEPNKEKTNADIDQAENKTDGDELKLKKELKLEFGEPPKLEDCYTQETSYHSYEVRKTKETSHSDDEESAPWRYGPAKIWYDRMGVPPNPARFDYGMKIKKPIARFQGGRLRSAESDGRKSLDMDDSREIKPFPEETFLPVNLLRWEDDVIIDPEEARLKLIEEYSKSDKLPKCGWIPTQSTRTFADFITAWKSGEFVNMFKAPGEPLVPTKPVLDVEKLLVPDQSHSIFPMDNYELEHYRWEDDIIWDPANMPKIPTPRLLTLEYEDEPLLFGIPEDRLLDDAQNDEANNSQSKPFDRKEHQFTKKSKMILGQVQQRQKQEEEEQMEITTAQITDKDPYNLSNDDYYHPKKQAISSISGGSLIQHSIPAQNIHRTFFPTHLNPFKLRNHHRLPLNIKRIIREQKDRLTQVNTLTRHIRKVEEMREQQKLKEGGGDIFYMRELQDLSGKDGTLLLVEYSEEHPPLLSQPGMASKIRNYYKRKTNKDTEPQFEFGETAFTHTSPFLGNLAPGQCLQAIENNMYRAPIYQHKMQYNDFLLIRTKQGFFIRKCPYLFVAGQECPLYEVPSPNSKRATVFVRDFLLAFIYRLFWASNDNPRRLKMEDIKAAFPHYAESSVRKRLKQCSDFKRLGTGTDQNYWVLKEDFRLPSKEEVLSMVTPEMCCAQYSMLAAEQRLKDAGYGEKYFFTPENEDDSDDQVTMEDEVKCAPWNTTRAYISAMKGKCLLDQTGISDPTGCGQGFSYVRVSAKPQKEDLPQMPKRLVTGTNADLRKLPLKEAKEICREYGVKEEEINALSRWEIIDVIRTLSTQAAKARADFSGMARFARGNIRFNFADMQDKYKKHCQHVFDLQNRALGNAEELSTDEGSSGEDSDNEELATKLESMLKGQGKARKGPVTELQKRRAEMEDEEQDRMDLQRMIHGEVTKTGTIVSKGAKEAAAKNVQNMAADKLFDPNMSAVTGQGPRKLKIYRTYKNADGSESTRVEVITHPQLIEAYVCLRSTRDEAFIKVYAQMDEQYKEERRKEKRRLQDQLRRIRRNEMRAKMQGVQPGQQQKPKPTVQKEPKPIKPSLLKMKCSACGGTGHMKTNKNCPLYGKRQAKADSSLGSITVEDLISKKNEEEDLSGELLEVDGTKIKLSTKIFKKIEQNKKQALKFHVSKQVLQVLEQQKTQAEEIEQKKKEKEPSTSKEKVERERSVSIEKTPKEPATPKIIKFKNFEENIKRRRSTIVEDADYFGPVKSVHRRRADPRVSMASLLQKIFQELSSIDGAEYLAYPVNAKKVPDYYEVVKNPMDLQTIRNNISTNQYELRRQFLADIKQMLDNSRMYNGDSHPITKAAIGIFELASKHLIENEQKLIELEKSINPLLDDNDMVGFSFILNEIVEQCKNIPKSAAFHAKVDARKFPNYYEKIKRPMDLGTIEKNIKDHRYTTLAAFRKDIEQIKINSEIYNGPSDSTNPAAVYTQKAIEILNLADRVIENRKAQLTELEGNIRATMEAEGESVTDDSYDYYERPGTSTSSVLHHLQESQMILMDETTQMSMKTVSEMSEQQILPDEEIDDINEEEEIGDTLFDDLALSGDEVDEEEDWREADLIASHMNTAGQLTAELALSDSDEDDDLLSAKRPKFDDDLDTL</sequence>
<feature type="region of interest" description="Disordered" evidence="8">
    <location>
        <begin position="1331"/>
        <end position="1361"/>
    </location>
</feature>
<evidence type="ECO:0000256" key="7">
    <source>
        <dbReference type="PROSITE-ProRule" id="PRU00035"/>
    </source>
</evidence>
<accession>A0A914CDH2</accession>
<feature type="domain" description="Bromo" evidence="9">
    <location>
        <begin position="1421"/>
        <end position="1491"/>
    </location>
</feature>
<dbReference type="Pfam" id="PF00439">
    <property type="entry name" value="Bromodomain"/>
    <property type="match status" value="2"/>
</dbReference>
<reference evidence="11" key="1">
    <citation type="submission" date="2022-11" db="UniProtKB">
        <authorList>
            <consortium name="WormBaseParasite"/>
        </authorList>
    </citation>
    <scope>IDENTIFICATION</scope>
</reference>
<keyword evidence="3" id="KW-0805">Transcription regulation</keyword>